<dbReference type="Pfam" id="PF11155">
    <property type="entry name" value="DUF2935"/>
    <property type="match status" value="1"/>
</dbReference>
<evidence type="ECO:0000313" key="1">
    <source>
        <dbReference type="EMBL" id="GAE94850.1"/>
    </source>
</evidence>
<dbReference type="EMBL" id="BAVS01000032">
    <property type="protein sequence ID" value="GAE94850.1"/>
    <property type="molecule type" value="Genomic_DNA"/>
</dbReference>
<name>W4VN57_9BACI</name>
<dbReference type="STRING" id="1298598.JCM21714_4047"/>
<comment type="caution">
    <text evidence="1">The sequence shown here is derived from an EMBL/GenBank/DDBJ whole genome shotgun (WGS) entry which is preliminary data.</text>
</comment>
<protein>
    <submittedName>
        <fullName evidence="1">Uncharacterized protein</fullName>
    </submittedName>
</protein>
<dbReference type="SUPFAM" id="SSF158430">
    <property type="entry name" value="Bacillus cereus metalloprotein-like"/>
    <property type="match status" value="1"/>
</dbReference>
<accession>W4VN57</accession>
<reference evidence="1 2" key="1">
    <citation type="journal article" date="2014" name="Genome Announc.">
        <title>Draft Genome Sequence of the Boron-Tolerant and Moderately Halotolerant Bacterium Gracilibacillus boraciitolerans JCM 21714T.</title>
        <authorList>
            <person name="Ahmed I."/>
            <person name="Oshima K."/>
            <person name="Suda W."/>
            <person name="Kitamura K."/>
            <person name="Iida T."/>
            <person name="Ohmori Y."/>
            <person name="Fujiwara T."/>
            <person name="Hattori M."/>
            <person name="Ohkuma M."/>
        </authorList>
    </citation>
    <scope>NUCLEOTIDE SEQUENCE [LARGE SCALE GENOMIC DNA]</scope>
    <source>
        <strain evidence="1 2">JCM 21714</strain>
    </source>
</reference>
<proteinExistence type="predicted"/>
<gene>
    <name evidence="1" type="ORF">JCM21714_4047</name>
</gene>
<sequence>MDASGHAGAINEEMDGVEQRLKEKSHAFAKHFSQFYIKTVELTGYLRSYVNGFPVLKRFNNTIEGLWGQARDMDNRPRRGGSGTFIRAS</sequence>
<organism evidence="1 2">
    <name type="scientific">Gracilibacillus boraciitolerans JCM 21714</name>
    <dbReference type="NCBI Taxonomy" id="1298598"/>
    <lineage>
        <taxon>Bacteria</taxon>
        <taxon>Bacillati</taxon>
        <taxon>Bacillota</taxon>
        <taxon>Bacilli</taxon>
        <taxon>Bacillales</taxon>
        <taxon>Bacillaceae</taxon>
        <taxon>Gracilibacillus</taxon>
    </lineage>
</organism>
<keyword evidence="2" id="KW-1185">Reference proteome</keyword>
<dbReference type="InterPro" id="IPR021328">
    <property type="entry name" value="CotB-like"/>
</dbReference>
<dbReference type="AlphaFoldDB" id="W4VN57"/>
<dbReference type="Proteomes" id="UP000019102">
    <property type="component" value="Unassembled WGS sequence"/>
</dbReference>
<dbReference type="Gene3D" id="1.20.1260.120">
    <property type="entry name" value="Protein of unknown function DUF2935"/>
    <property type="match status" value="1"/>
</dbReference>
<evidence type="ECO:0000313" key="2">
    <source>
        <dbReference type="Proteomes" id="UP000019102"/>
    </source>
</evidence>